<dbReference type="PROSITE" id="PS50800">
    <property type="entry name" value="SAP"/>
    <property type="match status" value="1"/>
</dbReference>
<keyword evidence="5" id="KW-0269">Exonuclease</keyword>
<dbReference type="Proteomes" id="UP000016088">
    <property type="component" value="Unassembled WGS sequence"/>
</dbReference>
<evidence type="ECO:0000259" key="8">
    <source>
        <dbReference type="PROSITE" id="PS50800"/>
    </source>
</evidence>
<keyword evidence="10" id="KW-1185">Reference proteome</keyword>
<dbReference type="OMA" id="MHSGQLM"/>
<dbReference type="VEuPathDB" id="FungiDB:SOCG_03383"/>
<sequence length="300" mass="35459">MSRKSPSTVEELRLALEELGLNSSGSKDKLRRRYRFREQRLEQKKKQEQWNLYSLENQAKIHLRYLLIVDVEATCEEGCGFTFDNEIIEFPCLLYDLDTNEIIDEFHSYVRPNMNPILSDYCKSLTGIQQSVIDEASPFQQVLENLTEFLRQHKAILEPSIDEVKILEPSRAIPRSQPKNWAWACDGPWDMASFIAKQFKFSNTQIPDWIKGHFVDIRAYFSDVYHVPRVNIEGMLQRWNLRFEGNQHSGIDDSRNIARIINRMSMEGVIFECNRWWLKHEINGWIPGRKYPPFLSKRQK</sequence>
<dbReference type="GO" id="GO:0000175">
    <property type="term" value="F:3'-5'-RNA exonuclease activity"/>
    <property type="evidence" value="ECO:0007669"/>
    <property type="project" value="EnsemblFungi"/>
</dbReference>
<evidence type="ECO:0000256" key="7">
    <source>
        <dbReference type="SAM" id="Coils"/>
    </source>
</evidence>
<accession>S9PYL6</accession>
<name>S9PYL6_SCHOY</name>
<dbReference type="PANTHER" id="PTHR23044:SF61">
    <property type="entry name" value="3'-5' EXORIBONUCLEASE 1-RELATED"/>
    <property type="match status" value="1"/>
</dbReference>
<evidence type="ECO:0000313" key="9">
    <source>
        <dbReference type="EMBL" id="EPX74171.1"/>
    </source>
</evidence>
<keyword evidence="4" id="KW-0378">Hydrolase</keyword>
<evidence type="ECO:0000256" key="6">
    <source>
        <dbReference type="ARBA" id="ARBA00023158"/>
    </source>
</evidence>
<dbReference type="Gene3D" id="3.30.420.10">
    <property type="entry name" value="Ribonuclease H-like superfamily/Ribonuclease H"/>
    <property type="match status" value="1"/>
</dbReference>
<feature type="domain" description="SAP" evidence="8">
    <location>
        <begin position="4"/>
        <end position="38"/>
    </location>
</feature>
<dbReference type="GO" id="GO:0031047">
    <property type="term" value="P:regulatory ncRNA-mediated gene silencing"/>
    <property type="evidence" value="ECO:0007669"/>
    <property type="project" value="UniProtKB-KW"/>
</dbReference>
<dbReference type="GO" id="GO:0060906">
    <property type="term" value="P:negative regulation of regulatory ncRNA-mediated heterochromatin formation"/>
    <property type="evidence" value="ECO:0007669"/>
    <property type="project" value="EnsemblFungi"/>
</dbReference>
<keyword evidence="7" id="KW-0175">Coiled coil</keyword>
<dbReference type="GO" id="GO:0005737">
    <property type="term" value="C:cytoplasm"/>
    <property type="evidence" value="ECO:0007669"/>
    <property type="project" value="UniProtKB-SubCell"/>
</dbReference>
<dbReference type="GO" id="GO:0032296">
    <property type="term" value="F:double-stranded RNA-specific ribonuclease activity"/>
    <property type="evidence" value="ECO:0007669"/>
    <property type="project" value="EnsemblFungi"/>
</dbReference>
<dbReference type="InterPro" id="IPR036397">
    <property type="entry name" value="RNaseH_sf"/>
</dbReference>
<dbReference type="Pfam" id="PF00929">
    <property type="entry name" value="RNase_T"/>
    <property type="match status" value="1"/>
</dbReference>
<evidence type="ECO:0000256" key="1">
    <source>
        <dbReference type="ARBA" id="ARBA00004496"/>
    </source>
</evidence>
<dbReference type="InterPro" id="IPR013520">
    <property type="entry name" value="Ribonucl_H"/>
</dbReference>
<dbReference type="InterPro" id="IPR047201">
    <property type="entry name" value="ERI-1_3'hExo-like"/>
</dbReference>
<dbReference type="OrthoDB" id="448399at2759"/>
<keyword evidence="2" id="KW-0963">Cytoplasm</keyword>
<evidence type="ECO:0000313" key="10">
    <source>
        <dbReference type="Proteomes" id="UP000016088"/>
    </source>
</evidence>
<dbReference type="SUPFAM" id="SSF53098">
    <property type="entry name" value="Ribonuclease H-like"/>
    <property type="match status" value="1"/>
</dbReference>
<dbReference type="eggNOG" id="KOG0542">
    <property type="taxonomic scope" value="Eukaryota"/>
</dbReference>
<dbReference type="SMART" id="SM00479">
    <property type="entry name" value="EXOIII"/>
    <property type="match status" value="1"/>
</dbReference>
<dbReference type="PANTHER" id="PTHR23044">
    <property type="entry name" value="3'-5' EXONUCLEASE ERI1-RELATED"/>
    <property type="match status" value="1"/>
</dbReference>
<evidence type="ECO:0000256" key="3">
    <source>
        <dbReference type="ARBA" id="ARBA00022722"/>
    </source>
</evidence>
<dbReference type="GO" id="GO:0003725">
    <property type="term" value="F:double-stranded RNA binding"/>
    <property type="evidence" value="ECO:0007669"/>
    <property type="project" value="EnsemblFungi"/>
</dbReference>
<dbReference type="GeneID" id="25032355"/>
<protein>
    <submittedName>
        <fullName evidence="9">Double-strand siRNA ribonuclease</fullName>
    </submittedName>
</protein>
<proteinExistence type="predicted"/>
<dbReference type="InterPro" id="IPR003034">
    <property type="entry name" value="SAP_dom"/>
</dbReference>
<dbReference type="InterPro" id="IPR051274">
    <property type="entry name" value="3-5_Exoribonuclease"/>
</dbReference>
<dbReference type="HOGENOM" id="CLU_037266_4_1_1"/>
<dbReference type="InterPro" id="IPR012337">
    <property type="entry name" value="RNaseH-like_sf"/>
</dbReference>
<dbReference type="CDD" id="cd06133">
    <property type="entry name" value="ERI-1_3'hExo_like"/>
    <property type="match status" value="1"/>
</dbReference>
<gene>
    <name evidence="9" type="ORF">SOCG_03383</name>
</gene>
<organism evidence="9 10">
    <name type="scientific">Schizosaccharomyces octosporus (strain yFS286)</name>
    <name type="common">Fission yeast</name>
    <name type="synonym">Octosporomyces octosporus</name>
    <dbReference type="NCBI Taxonomy" id="483514"/>
    <lineage>
        <taxon>Eukaryota</taxon>
        <taxon>Fungi</taxon>
        <taxon>Dikarya</taxon>
        <taxon>Ascomycota</taxon>
        <taxon>Taphrinomycotina</taxon>
        <taxon>Schizosaccharomycetes</taxon>
        <taxon>Schizosaccharomycetales</taxon>
        <taxon>Schizosaccharomycetaceae</taxon>
        <taxon>Schizosaccharomyces</taxon>
    </lineage>
</organism>
<reference evidence="9 10" key="1">
    <citation type="journal article" date="2011" name="Science">
        <title>Comparative functional genomics of the fission yeasts.</title>
        <authorList>
            <person name="Rhind N."/>
            <person name="Chen Z."/>
            <person name="Yassour M."/>
            <person name="Thompson D.A."/>
            <person name="Haas B.J."/>
            <person name="Habib N."/>
            <person name="Wapinski I."/>
            <person name="Roy S."/>
            <person name="Lin M.F."/>
            <person name="Heiman D.I."/>
            <person name="Young S.K."/>
            <person name="Furuya K."/>
            <person name="Guo Y."/>
            <person name="Pidoux A."/>
            <person name="Chen H.M."/>
            <person name="Robbertse B."/>
            <person name="Goldberg J.M."/>
            <person name="Aoki K."/>
            <person name="Bayne E.H."/>
            <person name="Berlin A.M."/>
            <person name="Desjardins C.A."/>
            <person name="Dobbs E."/>
            <person name="Dukaj L."/>
            <person name="Fan L."/>
            <person name="FitzGerald M.G."/>
            <person name="French C."/>
            <person name="Gujja S."/>
            <person name="Hansen K."/>
            <person name="Keifenheim D."/>
            <person name="Levin J.Z."/>
            <person name="Mosher R.A."/>
            <person name="Mueller C.A."/>
            <person name="Pfiffner J."/>
            <person name="Priest M."/>
            <person name="Russ C."/>
            <person name="Smialowska A."/>
            <person name="Swoboda P."/>
            <person name="Sykes S.M."/>
            <person name="Vaughn M."/>
            <person name="Vengrova S."/>
            <person name="Yoder R."/>
            <person name="Zeng Q."/>
            <person name="Allshire R."/>
            <person name="Baulcombe D."/>
            <person name="Birren B.W."/>
            <person name="Brown W."/>
            <person name="Ekwall K."/>
            <person name="Kellis M."/>
            <person name="Leatherwood J."/>
            <person name="Levin H."/>
            <person name="Margalit H."/>
            <person name="Martienssen R."/>
            <person name="Nieduszynski C.A."/>
            <person name="Spatafora J.W."/>
            <person name="Friedman N."/>
            <person name="Dalgaard J.Z."/>
            <person name="Baumann P."/>
            <person name="Niki H."/>
            <person name="Regev A."/>
            <person name="Nusbaum C."/>
        </authorList>
    </citation>
    <scope>NUCLEOTIDE SEQUENCE [LARGE SCALE GENOMIC DNA]</scope>
    <source>
        <strain evidence="10">yFS286</strain>
    </source>
</reference>
<comment type="subcellular location">
    <subcellularLocation>
        <location evidence="1">Cytoplasm</location>
    </subcellularLocation>
</comment>
<evidence type="ECO:0000256" key="2">
    <source>
        <dbReference type="ARBA" id="ARBA00022490"/>
    </source>
</evidence>
<dbReference type="EMBL" id="KE503206">
    <property type="protein sequence ID" value="EPX74171.1"/>
    <property type="molecule type" value="Genomic_DNA"/>
</dbReference>
<evidence type="ECO:0000256" key="5">
    <source>
        <dbReference type="ARBA" id="ARBA00022839"/>
    </source>
</evidence>
<evidence type="ECO:0000256" key="4">
    <source>
        <dbReference type="ARBA" id="ARBA00022801"/>
    </source>
</evidence>
<keyword evidence="6" id="KW-0943">RNA-mediated gene silencing</keyword>
<dbReference type="RefSeq" id="XP_013017325.1">
    <property type="nucleotide sequence ID" value="XM_013161871.1"/>
</dbReference>
<dbReference type="GO" id="GO:0000467">
    <property type="term" value="P:exonucleolytic trimming to generate mature 3'-end of 5.8S rRNA from tricistronic rRNA transcript (SSU-rRNA, 5.8S rRNA, LSU-rRNA)"/>
    <property type="evidence" value="ECO:0007669"/>
    <property type="project" value="EnsemblFungi"/>
</dbReference>
<feature type="coiled-coil region" evidence="7">
    <location>
        <begin position="27"/>
        <end position="58"/>
    </location>
</feature>
<keyword evidence="3" id="KW-0540">Nuclease</keyword>
<dbReference type="AlphaFoldDB" id="S9PYL6"/>